<evidence type="ECO:0000259" key="6">
    <source>
        <dbReference type="PROSITE" id="PS50104"/>
    </source>
</evidence>
<name>A0AAV0L2J8_9ROSI</name>
<keyword evidence="5" id="KW-0732">Signal</keyword>
<evidence type="ECO:0000256" key="2">
    <source>
        <dbReference type="ARBA" id="ARBA00022801"/>
    </source>
</evidence>
<reference evidence="7" key="1">
    <citation type="submission" date="2022-08" db="EMBL/GenBank/DDBJ databases">
        <authorList>
            <person name="Gutierrez-Valencia J."/>
        </authorList>
    </citation>
    <scope>NUCLEOTIDE SEQUENCE</scope>
</reference>
<feature type="chain" id="PRO_5043897478" description="ADP-ribosyl cyclase/cyclic ADP-ribose hydrolase" evidence="5">
    <location>
        <begin position="22"/>
        <end position="192"/>
    </location>
</feature>
<dbReference type="GO" id="GO:0007165">
    <property type="term" value="P:signal transduction"/>
    <property type="evidence" value="ECO:0007669"/>
    <property type="project" value="InterPro"/>
</dbReference>
<protein>
    <recommendedName>
        <fullName evidence="1">ADP-ribosyl cyclase/cyclic ADP-ribose hydrolase</fullName>
        <ecNumber evidence="1">3.2.2.6</ecNumber>
    </recommendedName>
</protein>
<gene>
    <name evidence="7" type="ORF">LITE_LOCUS21769</name>
</gene>
<keyword evidence="2" id="KW-0378">Hydrolase</keyword>
<dbReference type="EC" id="3.2.2.6" evidence="1"/>
<keyword evidence="8" id="KW-1185">Reference proteome</keyword>
<dbReference type="PROSITE" id="PS50104">
    <property type="entry name" value="TIR"/>
    <property type="match status" value="1"/>
</dbReference>
<dbReference type="InterPro" id="IPR000157">
    <property type="entry name" value="TIR_dom"/>
</dbReference>
<dbReference type="AlphaFoldDB" id="A0AAV0L2J8"/>
<dbReference type="InterPro" id="IPR035897">
    <property type="entry name" value="Toll_tir_struct_dom_sf"/>
</dbReference>
<comment type="catalytic activity">
    <reaction evidence="4">
        <text>NAD(+) + H2O = ADP-D-ribose + nicotinamide + H(+)</text>
        <dbReference type="Rhea" id="RHEA:16301"/>
        <dbReference type="ChEBI" id="CHEBI:15377"/>
        <dbReference type="ChEBI" id="CHEBI:15378"/>
        <dbReference type="ChEBI" id="CHEBI:17154"/>
        <dbReference type="ChEBI" id="CHEBI:57540"/>
        <dbReference type="ChEBI" id="CHEBI:57967"/>
        <dbReference type="EC" id="3.2.2.6"/>
    </reaction>
    <physiologicalReaction direction="left-to-right" evidence="4">
        <dbReference type="Rhea" id="RHEA:16302"/>
    </physiologicalReaction>
</comment>
<dbReference type="PANTHER" id="PTHR32009">
    <property type="entry name" value="TMV RESISTANCE PROTEIN N-LIKE"/>
    <property type="match status" value="1"/>
</dbReference>
<comment type="caution">
    <text evidence="7">The sequence shown here is derived from an EMBL/GenBank/DDBJ whole genome shotgun (WGS) entry which is preliminary data.</text>
</comment>
<dbReference type="Pfam" id="PF01582">
    <property type="entry name" value="TIR"/>
    <property type="match status" value="1"/>
</dbReference>
<evidence type="ECO:0000256" key="4">
    <source>
        <dbReference type="ARBA" id="ARBA00047304"/>
    </source>
</evidence>
<evidence type="ECO:0000313" key="8">
    <source>
        <dbReference type="Proteomes" id="UP001154282"/>
    </source>
</evidence>
<dbReference type="SUPFAM" id="SSF52200">
    <property type="entry name" value="Toll/Interleukin receptor TIR domain"/>
    <property type="match status" value="1"/>
</dbReference>
<dbReference type="EMBL" id="CAMGYJ010000006">
    <property type="protein sequence ID" value="CAI0428663.1"/>
    <property type="molecule type" value="Genomic_DNA"/>
</dbReference>
<evidence type="ECO:0000313" key="7">
    <source>
        <dbReference type="EMBL" id="CAI0428663.1"/>
    </source>
</evidence>
<feature type="signal peptide" evidence="5">
    <location>
        <begin position="1"/>
        <end position="21"/>
    </location>
</feature>
<proteinExistence type="predicted"/>
<evidence type="ECO:0000256" key="3">
    <source>
        <dbReference type="ARBA" id="ARBA00023027"/>
    </source>
</evidence>
<organism evidence="7 8">
    <name type="scientific">Linum tenue</name>
    <dbReference type="NCBI Taxonomy" id="586396"/>
    <lineage>
        <taxon>Eukaryota</taxon>
        <taxon>Viridiplantae</taxon>
        <taxon>Streptophyta</taxon>
        <taxon>Embryophyta</taxon>
        <taxon>Tracheophyta</taxon>
        <taxon>Spermatophyta</taxon>
        <taxon>Magnoliopsida</taxon>
        <taxon>eudicotyledons</taxon>
        <taxon>Gunneridae</taxon>
        <taxon>Pentapetalae</taxon>
        <taxon>rosids</taxon>
        <taxon>fabids</taxon>
        <taxon>Malpighiales</taxon>
        <taxon>Linaceae</taxon>
        <taxon>Linum</taxon>
    </lineage>
</organism>
<dbReference type="PANTHER" id="PTHR32009:SF39">
    <property type="entry name" value="TIR DOMAIN-CONTAINING PROTEIN"/>
    <property type="match status" value="1"/>
</dbReference>
<accession>A0AAV0L2J8</accession>
<sequence length="192" mass="21669">MGSVVHVLLLILLALRALSTAAGLGGSRPTSNPPPPPPWRHHVFISHRGPDGRRNFTDHLDSALRRGKRVRVFRDDVDLRRGENITEAISRAIEESMLSVVVLSRGYASSEYCLDELVKIMKCRNSEKGHQPFPVFYKVSPDDDVADPASSGIYKADFDRHKRMYSYERVNGWIHALRSISHISGWVIDDHT</sequence>
<feature type="domain" description="TIR" evidence="6">
    <location>
        <begin position="39"/>
        <end position="181"/>
    </location>
</feature>
<keyword evidence="3" id="KW-0520">NAD</keyword>
<evidence type="ECO:0000256" key="5">
    <source>
        <dbReference type="SAM" id="SignalP"/>
    </source>
</evidence>
<evidence type="ECO:0000256" key="1">
    <source>
        <dbReference type="ARBA" id="ARBA00011982"/>
    </source>
</evidence>
<dbReference type="GO" id="GO:0061809">
    <property type="term" value="F:NAD+ nucleosidase activity, cyclic ADP-ribose generating"/>
    <property type="evidence" value="ECO:0007669"/>
    <property type="project" value="UniProtKB-EC"/>
</dbReference>
<dbReference type="SMART" id="SM00255">
    <property type="entry name" value="TIR"/>
    <property type="match status" value="1"/>
</dbReference>
<dbReference type="Proteomes" id="UP001154282">
    <property type="component" value="Unassembled WGS sequence"/>
</dbReference>
<dbReference type="Gene3D" id="3.40.50.10140">
    <property type="entry name" value="Toll/interleukin-1 receptor homology (TIR) domain"/>
    <property type="match status" value="1"/>
</dbReference>